<dbReference type="InterPro" id="IPR036597">
    <property type="entry name" value="Fido-like_dom_sf"/>
</dbReference>
<gene>
    <name evidence="2" type="ORF">B1A_04935</name>
</gene>
<feature type="domain" description="Fido" evidence="1">
    <location>
        <begin position="135"/>
        <end position="286"/>
    </location>
</feature>
<organism evidence="2">
    <name type="scientific">mine drainage metagenome</name>
    <dbReference type="NCBI Taxonomy" id="410659"/>
    <lineage>
        <taxon>unclassified sequences</taxon>
        <taxon>metagenomes</taxon>
        <taxon>ecological metagenomes</taxon>
    </lineage>
</organism>
<accession>T1BXU3</accession>
<evidence type="ECO:0000259" key="1">
    <source>
        <dbReference type="PROSITE" id="PS51459"/>
    </source>
</evidence>
<dbReference type="Gene3D" id="1.10.3290.10">
    <property type="entry name" value="Fido-like domain"/>
    <property type="match status" value="1"/>
</dbReference>
<dbReference type="Pfam" id="PF02661">
    <property type="entry name" value="Fic"/>
    <property type="match status" value="1"/>
</dbReference>
<dbReference type="InterPro" id="IPR040198">
    <property type="entry name" value="Fido_containing"/>
</dbReference>
<dbReference type="Pfam" id="PF13784">
    <property type="entry name" value="Fic_N"/>
    <property type="match status" value="1"/>
</dbReference>
<dbReference type="SUPFAM" id="SSF140931">
    <property type="entry name" value="Fic-like"/>
    <property type="match status" value="1"/>
</dbReference>
<dbReference type="InterPro" id="IPR003812">
    <property type="entry name" value="Fido"/>
</dbReference>
<name>T1BXU3_9ZZZZ</name>
<reference evidence="2" key="1">
    <citation type="submission" date="2013-08" db="EMBL/GenBank/DDBJ databases">
        <authorList>
            <person name="Mendez C."/>
            <person name="Richter M."/>
            <person name="Ferrer M."/>
            <person name="Sanchez J."/>
        </authorList>
    </citation>
    <scope>NUCLEOTIDE SEQUENCE</scope>
</reference>
<dbReference type="InterPro" id="IPR025758">
    <property type="entry name" value="Fic/DOC_N"/>
</dbReference>
<dbReference type="EMBL" id="AUZX01003593">
    <property type="protein sequence ID" value="EQD73478.1"/>
    <property type="molecule type" value="Genomic_DNA"/>
</dbReference>
<dbReference type="PANTHER" id="PTHR13504:SF38">
    <property type="entry name" value="FIDO DOMAIN-CONTAINING PROTEIN"/>
    <property type="match status" value="1"/>
</dbReference>
<dbReference type="InterPro" id="IPR026287">
    <property type="entry name" value="SoFic-like"/>
</dbReference>
<dbReference type="PIRSF" id="PIRSF038925">
    <property type="entry name" value="AMP-prot_trans"/>
    <property type="match status" value="1"/>
</dbReference>
<reference evidence="2" key="2">
    <citation type="journal article" date="2014" name="ISME J.">
        <title>Microbial stratification in low pH oxic and suboxic macroscopic growths along an acid mine drainage.</title>
        <authorList>
            <person name="Mendez-Garcia C."/>
            <person name="Mesa V."/>
            <person name="Sprenger R.R."/>
            <person name="Richter M."/>
            <person name="Diez M.S."/>
            <person name="Solano J."/>
            <person name="Bargiela R."/>
            <person name="Golyshina O.V."/>
            <person name="Manteca A."/>
            <person name="Ramos J.L."/>
            <person name="Gallego J.R."/>
            <person name="Llorente I."/>
            <person name="Martins Dos Santos V.A."/>
            <person name="Jensen O.N."/>
            <person name="Pelaez A.I."/>
            <person name="Sanchez J."/>
            <person name="Ferrer M."/>
        </authorList>
    </citation>
    <scope>NUCLEOTIDE SEQUENCE</scope>
</reference>
<protein>
    <submittedName>
        <fullName evidence="2">Filamentation induced by cAMP protein Fic</fullName>
    </submittedName>
</protein>
<dbReference type="AlphaFoldDB" id="T1BXU3"/>
<comment type="caution">
    <text evidence="2">The sequence shown here is derived from an EMBL/GenBank/DDBJ whole genome shotgun (WGS) entry which is preliminary data.</text>
</comment>
<proteinExistence type="predicted"/>
<dbReference type="PROSITE" id="PS51459">
    <property type="entry name" value="FIDO"/>
    <property type="match status" value="1"/>
</dbReference>
<evidence type="ECO:0000313" key="2">
    <source>
        <dbReference type="EMBL" id="EQD73478.1"/>
    </source>
</evidence>
<sequence>MHMVEVSTGHSLRAGSYQRQPSGYRAFIPALLPPIPPVMIQGDMQRLLSEADRALGRLDGSVHTLPNPGLFVLMYVRKEAVLSSQIEGTQSSLQDLLAAEANLFGADTRPRDVAEVVNYVAAMNHGLQRLAELPVSVRLIREIHERLMRGVRGGRLTPGELRRTQNWIGPGGCTLATASFIPPPPELVPQALGELEQFLHREDDLPALIRIGLAHAQFETIHPFLDGNGRVGRLLITFLLTERNILQRPVLYLSHYFKRYRQDYYDRLQAVRDTGDWEGWLRFFLRGVAEVSAEATETARRVLALRETHRAEITHSLGRAAGNGHKVLESLFDRPIVAVNDVAALIGTTYPAANNLVSRLEQLKILVEVTGHARHRRFRYESYVRLFTDDPVEPEA</sequence>
<dbReference type="PANTHER" id="PTHR13504">
    <property type="entry name" value="FIDO DOMAIN-CONTAINING PROTEIN DDB_G0283145"/>
    <property type="match status" value="1"/>
</dbReference>